<dbReference type="Gene3D" id="3.30.450.80">
    <property type="entry name" value="Transcription factor LuxR-like, autoinducer-binding domain"/>
    <property type="match status" value="1"/>
</dbReference>
<keyword evidence="2" id="KW-0238">DNA-binding</keyword>
<gene>
    <name evidence="5" type="ORF">CK240_15880</name>
</gene>
<dbReference type="EMBL" id="NSJZ01000024">
    <property type="protein sequence ID" value="PAU96030.1"/>
    <property type="molecule type" value="Genomic_DNA"/>
</dbReference>
<dbReference type="InterPro" id="IPR036388">
    <property type="entry name" value="WH-like_DNA-bd_sf"/>
</dbReference>
<dbReference type="PANTHER" id="PTHR44688:SF16">
    <property type="entry name" value="DNA-BINDING TRANSCRIPTIONAL ACTIVATOR DEVR_DOSR"/>
    <property type="match status" value="1"/>
</dbReference>
<evidence type="ECO:0000256" key="1">
    <source>
        <dbReference type="ARBA" id="ARBA00023015"/>
    </source>
</evidence>
<dbReference type="SUPFAM" id="SSF75516">
    <property type="entry name" value="Pheromone-binding domain of LuxR-like quorum-sensing transcription factors"/>
    <property type="match status" value="1"/>
</dbReference>
<dbReference type="OrthoDB" id="7763579at2"/>
<proteinExistence type="predicted"/>
<organism evidence="5 6">
    <name type="scientific">Paracoccus salipaludis</name>
    <dbReference type="NCBI Taxonomy" id="2032623"/>
    <lineage>
        <taxon>Bacteria</taxon>
        <taxon>Pseudomonadati</taxon>
        <taxon>Pseudomonadota</taxon>
        <taxon>Alphaproteobacteria</taxon>
        <taxon>Rhodobacterales</taxon>
        <taxon>Paracoccaceae</taxon>
        <taxon>Paracoccus</taxon>
    </lineage>
</organism>
<dbReference type="CDD" id="cd06170">
    <property type="entry name" value="LuxR_C_like"/>
    <property type="match status" value="1"/>
</dbReference>
<dbReference type="InterPro" id="IPR036693">
    <property type="entry name" value="TF_LuxR_autoind-bd_dom_sf"/>
</dbReference>
<evidence type="ECO:0000256" key="3">
    <source>
        <dbReference type="ARBA" id="ARBA00023163"/>
    </source>
</evidence>
<dbReference type="Pfam" id="PF00196">
    <property type="entry name" value="GerE"/>
    <property type="match status" value="1"/>
</dbReference>
<dbReference type="AlphaFoldDB" id="A0A2A2GFQ0"/>
<evidence type="ECO:0000259" key="4">
    <source>
        <dbReference type="PROSITE" id="PS50043"/>
    </source>
</evidence>
<feature type="domain" description="HTH luxR-type" evidence="4">
    <location>
        <begin position="139"/>
        <end position="204"/>
    </location>
</feature>
<protein>
    <recommendedName>
        <fullName evidence="4">HTH luxR-type domain-containing protein</fullName>
    </recommendedName>
</protein>
<dbReference type="Gene3D" id="1.10.10.10">
    <property type="entry name" value="Winged helix-like DNA-binding domain superfamily/Winged helix DNA-binding domain"/>
    <property type="match status" value="1"/>
</dbReference>
<dbReference type="SMART" id="SM00421">
    <property type="entry name" value="HTH_LUXR"/>
    <property type="match status" value="1"/>
</dbReference>
<reference evidence="5 6" key="1">
    <citation type="submission" date="2017-09" db="EMBL/GenBank/DDBJ databases">
        <title>Paracoccus alkalisoli sp. nov., isolated from saline alkaline soil.</title>
        <authorList>
            <person name="Dong X."/>
            <person name="Zhang G."/>
        </authorList>
    </citation>
    <scope>NUCLEOTIDE SEQUENCE [LARGE SCALE GENOMIC DNA]</scope>
    <source>
        <strain evidence="5 6">WN007</strain>
    </source>
</reference>
<dbReference type="InterPro" id="IPR000792">
    <property type="entry name" value="Tscrpt_reg_LuxR_C"/>
</dbReference>
<dbReference type="Pfam" id="PF03472">
    <property type="entry name" value="Autoind_bind"/>
    <property type="match status" value="1"/>
</dbReference>
<accession>A0A2A2GFQ0</accession>
<evidence type="ECO:0000313" key="6">
    <source>
        <dbReference type="Proteomes" id="UP000218023"/>
    </source>
</evidence>
<comment type="caution">
    <text evidence="5">The sequence shown here is derived from an EMBL/GenBank/DDBJ whole genome shotgun (WGS) entry which is preliminary data.</text>
</comment>
<dbReference type="SUPFAM" id="SSF46894">
    <property type="entry name" value="C-terminal effector domain of the bipartite response regulators"/>
    <property type="match status" value="1"/>
</dbReference>
<dbReference type="PANTHER" id="PTHR44688">
    <property type="entry name" value="DNA-BINDING TRANSCRIPTIONAL ACTIVATOR DEVR_DOSR"/>
    <property type="match status" value="1"/>
</dbReference>
<evidence type="ECO:0000313" key="5">
    <source>
        <dbReference type="EMBL" id="PAU96030.1"/>
    </source>
</evidence>
<dbReference type="GO" id="GO:0006355">
    <property type="term" value="P:regulation of DNA-templated transcription"/>
    <property type="evidence" value="ECO:0007669"/>
    <property type="project" value="InterPro"/>
</dbReference>
<dbReference type="InterPro" id="IPR016032">
    <property type="entry name" value="Sig_transdc_resp-reg_C-effctor"/>
</dbReference>
<keyword evidence="3" id="KW-0804">Transcription</keyword>
<sequence>MIDDLIPNFSRELEDLNAIAPAGWAVGFNYRWTGPEHLFTGYPQTWRDEYEGNNYAIGDPVLLWMMSKNSGHTRWSAIRTPDLRGVMEKARRHNINYGVAYTRRVGLTKSFLSVARADRELTDEEILTYDAKFNVWVDLLLNRAALTPGELQVLSCFRNGLGQTETAEALGVSAATVKQRFMKACAKLNASTRTQAVAIAVARNYI</sequence>
<keyword evidence="6" id="KW-1185">Reference proteome</keyword>
<dbReference type="Proteomes" id="UP000218023">
    <property type="component" value="Unassembled WGS sequence"/>
</dbReference>
<dbReference type="InterPro" id="IPR005143">
    <property type="entry name" value="TF_LuxR_autoind-bd_dom"/>
</dbReference>
<name>A0A2A2GFQ0_9RHOB</name>
<dbReference type="GO" id="GO:0003677">
    <property type="term" value="F:DNA binding"/>
    <property type="evidence" value="ECO:0007669"/>
    <property type="project" value="UniProtKB-KW"/>
</dbReference>
<keyword evidence="1" id="KW-0805">Transcription regulation</keyword>
<evidence type="ECO:0000256" key="2">
    <source>
        <dbReference type="ARBA" id="ARBA00023125"/>
    </source>
</evidence>
<dbReference type="PROSITE" id="PS50043">
    <property type="entry name" value="HTH_LUXR_2"/>
    <property type="match status" value="1"/>
</dbReference>
<dbReference type="RefSeq" id="WP_095641303.1">
    <property type="nucleotide sequence ID" value="NZ_NSJZ01000024.1"/>
</dbReference>